<dbReference type="GO" id="GO:0007095">
    <property type="term" value="P:mitotic G2 DNA damage checkpoint signaling"/>
    <property type="evidence" value="ECO:0007669"/>
    <property type="project" value="TreeGrafter"/>
</dbReference>
<keyword evidence="3" id="KW-0539">Nucleus</keyword>
<accession>A0A9N9SDE7</accession>
<evidence type="ECO:0000256" key="2">
    <source>
        <dbReference type="ARBA" id="ARBA00022553"/>
    </source>
</evidence>
<feature type="compositionally biased region" description="Acidic residues" evidence="4">
    <location>
        <begin position="14"/>
        <end position="24"/>
    </location>
</feature>
<evidence type="ECO:0000313" key="6">
    <source>
        <dbReference type="Proteomes" id="UP001153737"/>
    </source>
</evidence>
<gene>
    <name evidence="5" type="ORF">PHAECO_LOCUS3768</name>
</gene>
<protein>
    <submittedName>
        <fullName evidence="5">Uncharacterized protein</fullName>
    </submittedName>
</protein>
<dbReference type="PANTHER" id="PTHR14396">
    <property type="entry name" value="CLASPIN"/>
    <property type="match status" value="1"/>
</dbReference>
<keyword evidence="2" id="KW-0597">Phosphoprotein</keyword>
<reference evidence="5" key="1">
    <citation type="submission" date="2022-01" db="EMBL/GenBank/DDBJ databases">
        <authorList>
            <person name="King R."/>
        </authorList>
    </citation>
    <scope>NUCLEOTIDE SEQUENCE</scope>
</reference>
<evidence type="ECO:0000313" key="5">
    <source>
        <dbReference type="EMBL" id="CAG9815902.1"/>
    </source>
</evidence>
<evidence type="ECO:0000256" key="3">
    <source>
        <dbReference type="ARBA" id="ARBA00023242"/>
    </source>
</evidence>
<dbReference type="EMBL" id="OU896719">
    <property type="protein sequence ID" value="CAG9815902.1"/>
    <property type="molecule type" value="Genomic_DNA"/>
</dbReference>
<dbReference type="AlphaFoldDB" id="A0A9N9SDE7"/>
<dbReference type="PANTHER" id="PTHR14396:SF10">
    <property type="entry name" value="CLASPIN"/>
    <property type="match status" value="1"/>
</dbReference>
<evidence type="ECO:0000256" key="4">
    <source>
        <dbReference type="SAM" id="MobiDB-lite"/>
    </source>
</evidence>
<dbReference type="GO" id="GO:0005634">
    <property type="term" value="C:nucleus"/>
    <property type="evidence" value="ECO:0007669"/>
    <property type="project" value="UniProtKB-SubCell"/>
</dbReference>
<proteinExistence type="predicted"/>
<feature type="region of interest" description="Disordered" evidence="4">
    <location>
        <begin position="1"/>
        <end position="25"/>
    </location>
</feature>
<organism evidence="5 6">
    <name type="scientific">Phaedon cochleariae</name>
    <name type="common">Mustard beetle</name>
    <dbReference type="NCBI Taxonomy" id="80249"/>
    <lineage>
        <taxon>Eukaryota</taxon>
        <taxon>Metazoa</taxon>
        <taxon>Ecdysozoa</taxon>
        <taxon>Arthropoda</taxon>
        <taxon>Hexapoda</taxon>
        <taxon>Insecta</taxon>
        <taxon>Pterygota</taxon>
        <taxon>Neoptera</taxon>
        <taxon>Endopterygota</taxon>
        <taxon>Coleoptera</taxon>
        <taxon>Polyphaga</taxon>
        <taxon>Cucujiformia</taxon>
        <taxon>Chrysomeloidea</taxon>
        <taxon>Chrysomelidae</taxon>
        <taxon>Chrysomelinae</taxon>
        <taxon>Chrysomelini</taxon>
        <taxon>Phaedon</taxon>
    </lineage>
</organism>
<feature type="region of interest" description="Disordered" evidence="4">
    <location>
        <begin position="180"/>
        <end position="202"/>
    </location>
</feature>
<sequence length="202" mass="23049">MNDNDDEESKKEEDDAYLDEDESEEQWRRKRFEREMFLKEKQLKSQAVAEVEDDDEDVLEESQFLKIGHKVMGRSQSSSQSNVSVEKTVGTLGSPDIKSAFSLTNKRGSFLSRNDQVLQRLAEYNKQTTNIALGTATAKNSRNFLFQTVSVMKTTEIEVKKRKTTDDTPRAIKKLRLSDNLSPAVKKKPERLGAKAKLFGNH</sequence>
<dbReference type="OrthoDB" id="5859781at2759"/>
<reference evidence="5" key="2">
    <citation type="submission" date="2022-10" db="EMBL/GenBank/DDBJ databases">
        <authorList>
            <consortium name="ENA_rothamsted_submissions"/>
            <consortium name="culmorum"/>
            <person name="King R."/>
        </authorList>
    </citation>
    <scope>NUCLEOTIDE SEQUENCE</scope>
</reference>
<evidence type="ECO:0000256" key="1">
    <source>
        <dbReference type="ARBA" id="ARBA00004123"/>
    </source>
</evidence>
<dbReference type="Proteomes" id="UP001153737">
    <property type="component" value="Chromosome 13"/>
</dbReference>
<keyword evidence="6" id="KW-1185">Reference proteome</keyword>
<dbReference type="GO" id="GO:0010997">
    <property type="term" value="F:anaphase-promoting complex binding"/>
    <property type="evidence" value="ECO:0007669"/>
    <property type="project" value="TreeGrafter"/>
</dbReference>
<comment type="subcellular location">
    <subcellularLocation>
        <location evidence="1">Nucleus</location>
    </subcellularLocation>
</comment>
<name>A0A9N9SDE7_PHACE</name>
<dbReference type="InterPro" id="IPR024146">
    <property type="entry name" value="Claspin"/>
</dbReference>
<dbReference type="GO" id="GO:0033314">
    <property type="term" value="P:mitotic DNA replication checkpoint signaling"/>
    <property type="evidence" value="ECO:0007669"/>
    <property type="project" value="TreeGrafter"/>
</dbReference>